<dbReference type="InterPro" id="IPR035513">
    <property type="entry name" value="Invertase/methylesterase_inhib"/>
</dbReference>
<keyword evidence="1" id="KW-0732">Signal</keyword>
<feature type="domain" description="Pectinesterase inhibitor" evidence="2">
    <location>
        <begin position="40"/>
        <end position="125"/>
    </location>
</feature>
<feature type="chain" id="PRO_5044002563" description="Pectinesterase inhibitor domain-containing protein" evidence="1">
    <location>
        <begin position="26"/>
        <end position="138"/>
    </location>
</feature>
<dbReference type="PANTHER" id="PTHR31890">
    <property type="entry name" value="PLANT INVERTASE/PECTIN METHYLESTERASE INHIBITOR SUPERFAMILY PROTEIN"/>
    <property type="match status" value="1"/>
</dbReference>
<dbReference type="PANTHER" id="PTHR31890:SF9">
    <property type="entry name" value="PLANT INVERTASE_PECTIN METHYLESTERASE INHIBITOR SUPERFAMILY PROTEIN"/>
    <property type="match status" value="1"/>
</dbReference>
<gene>
    <name evidence="3" type="ORF">Sangu_0494800</name>
</gene>
<dbReference type="Gene3D" id="1.20.140.40">
    <property type="entry name" value="Invertase/pectin methylesterase inhibitor family protein"/>
    <property type="match status" value="1"/>
</dbReference>
<dbReference type="SUPFAM" id="SSF101148">
    <property type="entry name" value="Plant invertase/pectin methylesterase inhibitor"/>
    <property type="match status" value="1"/>
</dbReference>
<reference evidence="3" key="2">
    <citation type="journal article" date="2024" name="Plant">
        <title>Genomic evolution and insights into agronomic trait innovations of Sesamum species.</title>
        <authorList>
            <person name="Miao H."/>
            <person name="Wang L."/>
            <person name="Qu L."/>
            <person name="Liu H."/>
            <person name="Sun Y."/>
            <person name="Le M."/>
            <person name="Wang Q."/>
            <person name="Wei S."/>
            <person name="Zheng Y."/>
            <person name="Lin W."/>
            <person name="Duan Y."/>
            <person name="Cao H."/>
            <person name="Xiong S."/>
            <person name="Wang X."/>
            <person name="Wei L."/>
            <person name="Li C."/>
            <person name="Ma Q."/>
            <person name="Ju M."/>
            <person name="Zhao R."/>
            <person name="Li G."/>
            <person name="Mu C."/>
            <person name="Tian Q."/>
            <person name="Mei H."/>
            <person name="Zhang T."/>
            <person name="Gao T."/>
            <person name="Zhang H."/>
        </authorList>
    </citation>
    <scope>NUCLEOTIDE SEQUENCE</scope>
    <source>
        <strain evidence="3">G01</strain>
    </source>
</reference>
<comment type="caution">
    <text evidence="3">The sequence shown here is derived from an EMBL/GenBank/DDBJ whole genome shotgun (WGS) entry which is preliminary data.</text>
</comment>
<evidence type="ECO:0000313" key="3">
    <source>
        <dbReference type="EMBL" id="KAL0363972.1"/>
    </source>
</evidence>
<evidence type="ECO:0000259" key="2">
    <source>
        <dbReference type="Pfam" id="PF04043"/>
    </source>
</evidence>
<evidence type="ECO:0000256" key="1">
    <source>
        <dbReference type="SAM" id="SignalP"/>
    </source>
</evidence>
<reference evidence="3" key="1">
    <citation type="submission" date="2020-06" db="EMBL/GenBank/DDBJ databases">
        <authorList>
            <person name="Li T."/>
            <person name="Hu X."/>
            <person name="Zhang T."/>
            <person name="Song X."/>
            <person name="Zhang H."/>
            <person name="Dai N."/>
            <person name="Sheng W."/>
            <person name="Hou X."/>
            <person name="Wei L."/>
        </authorList>
    </citation>
    <scope>NUCLEOTIDE SEQUENCE</scope>
    <source>
        <strain evidence="3">G01</strain>
        <tissue evidence="3">Leaf</tissue>
    </source>
</reference>
<dbReference type="AlphaFoldDB" id="A0AAW2Q874"/>
<proteinExistence type="predicted"/>
<feature type="signal peptide" evidence="1">
    <location>
        <begin position="1"/>
        <end position="25"/>
    </location>
</feature>
<sequence>MYSSVLSVLICYSIFISFSIHDVVATTSPTSPRSSSSLMIKEVCSCSNLCIQILEFEHCIVSVTNLFNLSIEIMNTGISNATNTRRYIEKLLRKCRDVKGAVHECKLSYDSVLGSLNSALSEVREIKECETATYDLKN</sequence>
<organism evidence="3">
    <name type="scientific">Sesamum angustifolium</name>
    <dbReference type="NCBI Taxonomy" id="2727405"/>
    <lineage>
        <taxon>Eukaryota</taxon>
        <taxon>Viridiplantae</taxon>
        <taxon>Streptophyta</taxon>
        <taxon>Embryophyta</taxon>
        <taxon>Tracheophyta</taxon>
        <taxon>Spermatophyta</taxon>
        <taxon>Magnoliopsida</taxon>
        <taxon>eudicotyledons</taxon>
        <taxon>Gunneridae</taxon>
        <taxon>Pentapetalae</taxon>
        <taxon>asterids</taxon>
        <taxon>lamiids</taxon>
        <taxon>Lamiales</taxon>
        <taxon>Pedaliaceae</taxon>
        <taxon>Sesamum</taxon>
    </lineage>
</organism>
<name>A0AAW2Q874_9LAMI</name>
<dbReference type="GO" id="GO:0004857">
    <property type="term" value="F:enzyme inhibitor activity"/>
    <property type="evidence" value="ECO:0007669"/>
    <property type="project" value="InterPro"/>
</dbReference>
<dbReference type="Pfam" id="PF04043">
    <property type="entry name" value="PMEI"/>
    <property type="match status" value="1"/>
</dbReference>
<dbReference type="InterPro" id="IPR006501">
    <property type="entry name" value="Pectinesterase_inhib_dom"/>
</dbReference>
<accession>A0AAW2Q874</accession>
<dbReference type="EMBL" id="JACGWK010000003">
    <property type="protein sequence ID" value="KAL0363972.1"/>
    <property type="molecule type" value="Genomic_DNA"/>
</dbReference>
<protein>
    <recommendedName>
        <fullName evidence="2">Pectinesterase inhibitor domain-containing protein</fullName>
    </recommendedName>
</protein>